<protein>
    <submittedName>
        <fullName evidence="2">Uncharacterized protein</fullName>
    </submittedName>
</protein>
<evidence type="ECO:0000256" key="1">
    <source>
        <dbReference type="SAM" id="MobiDB-lite"/>
    </source>
</evidence>
<feature type="region of interest" description="Disordered" evidence="1">
    <location>
        <begin position="1"/>
        <end position="27"/>
    </location>
</feature>
<sequence length="188" mass="20441">MDGTRDQDVIMEEKKTKSDREETTSAGRVVDLILMEGDTIATDSRLDAESPNKEEQEQQTKICSDRRGRSPTRQFAGKGRGLVEVKAAGLGGGPKPCNIDTWKVGRTEYGRIHEKLAKAVRKVLKSSSVSPMRSKLDTAVKSNSLSPTLALRTGREWSGSTLSQGGTGRPEERTGLDVIPKPTSQGSR</sequence>
<dbReference type="AlphaFoldDB" id="A0ABD3FEL6"/>
<dbReference type="EMBL" id="JBIMZQ010000023">
    <property type="protein sequence ID" value="KAL3664754.1"/>
    <property type="molecule type" value="Genomic_DNA"/>
</dbReference>
<feature type="region of interest" description="Disordered" evidence="1">
    <location>
        <begin position="128"/>
        <end position="188"/>
    </location>
</feature>
<organism evidence="2 3">
    <name type="scientific">Phytophthora oleae</name>
    <dbReference type="NCBI Taxonomy" id="2107226"/>
    <lineage>
        <taxon>Eukaryota</taxon>
        <taxon>Sar</taxon>
        <taxon>Stramenopiles</taxon>
        <taxon>Oomycota</taxon>
        <taxon>Peronosporomycetes</taxon>
        <taxon>Peronosporales</taxon>
        <taxon>Peronosporaceae</taxon>
        <taxon>Phytophthora</taxon>
    </lineage>
</organism>
<keyword evidence="3" id="KW-1185">Reference proteome</keyword>
<evidence type="ECO:0000313" key="3">
    <source>
        <dbReference type="Proteomes" id="UP001632037"/>
    </source>
</evidence>
<evidence type="ECO:0000313" key="2">
    <source>
        <dbReference type="EMBL" id="KAL3664754.1"/>
    </source>
</evidence>
<dbReference type="Proteomes" id="UP001632037">
    <property type="component" value="Unassembled WGS sequence"/>
</dbReference>
<reference evidence="2 3" key="1">
    <citation type="submission" date="2024-09" db="EMBL/GenBank/DDBJ databases">
        <title>Genome sequencing and assembly of Phytophthora oleae, isolate VK10A, causative agent of rot of olive drupes.</title>
        <authorList>
            <person name="Conti Taguali S."/>
            <person name="Riolo M."/>
            <person name="La Spada F."/>
            <person name="Cacciola S.O."/>
            <person name="Dionisio G."/>
        </authorList>
    </citation>
    <scope>NUCLEOTIDE SEQUENCE [LARGE SCALE GENOMIC DNA]</scope>
    <source>
        <strain evidence="2 3">VK10A</strain>
    </source>
</reference>
<gene>
    <name evidence="2" type="ORF">V7S43_010501</name>
</gene>
<accession>A0ABD3FEL6</accession>
<feature type="compositionally biased region" description="Basic and acidic residues" evidence="1">
    <location>
        <begin position="44"/>
        <end position="68"/>
    </location>
</feature>
<feature type="compositionally biased region" description="Basic and acidic residues" evidence="1">
    <location>
        <begin position="1"/>
        <end position="23"/>
    </location>
</feature>
<comment type="caution">
    <text evidence="2">The sequence shown here is derived from an EMBL/GenBank/DDBJ whole genome shotgun (WGS) entry which is preliminary data.</text>
</comment>
<proteinExistence type="predicted"/>
<feature type="region of interest" description="Disordered" evidence="1">
    <location>
        <begin position="41"/>
        <end position="80"/>
    </location>
</feature>
<name>A0ABD3FEL6_9STRA</name>